<reference evidence="1" key="2">
    <citation type="submission" date="2021-12" db="EMBL/GenBank/DDBJ databases">
        <title>Resequencing data analysis of finger millet.</title>
        <authorList>
            <person name="Hatakeyama M."/>
            <person name="Aluri S."/>
            <person name="Balachadran M.T."/>
            <person name="Sivarajan S.R."/>
            <person name="Poveda L."/>
            <person name="Shimizu-Inatsugi R."/>
            <person name="Schlapbach R."/>
            <person name="Sreeman S.M."/>
            <person name="Shimizu K.K."/>
        </authorList>
    </citation>
    <scope>NUCLEOTIDE SEQUENCE</scope>
</reference>
<protein>
    <submittedName>
        <fullName evidence="1">Uncharacterized protein</fullName>
    </submittedName>
</protein>
<comment type="caution">
    <text evidence="1">The sequence shown here is derived from an EMBL/GenBank/DDBJ whole genome shotgun (WGS) entry which is preliminary data.</text>
</comment>
<dbReference type="GO" id="GO:0006289">
    <property type="term" value="P:nucleotide-excision repair"/>
    <property type="evidence" value="ECO:0007669"/>
    <property type="project" value="InterPro"/>
</dbReference>
<dbReference type="PANTHER" id="PTHR12856">
    <property type="entry name" value="TRANSCRIPTION INITIATION FACTOR IIH-RELATED"/>
    <property type="match status" value="1"/>
</dbReference>
<dbReference type="GO" id="GO:0006351">
    <property type="term" value="P:DNA-templated transcription"/>
    <property type="evidence" value="ECO:0007669"/>
    <property type="project" value="InterPro"/>
</dbReference>
<organism evidence="1 2">
    <name type="scientific">Eleusine coracana subsp. coracana</name>
    <dbReference type="NCBI Taxonomy" id="191504"/>
    <lineage>
        <taxon>Eukaryota</taxon>
        <taxon>Viridiplantae</taxon>
        <taxon>Streptophyta</taxon>
        <taxon>Embryophyta</taxon>
        <taxon>Tracheophyta</taxon>
        <taxon>Spermatophyta</taxon>
        <taxon>Magnoliopsida</taxon>
        <taxon>Liliopsida</taxon>
        <taxon>Poales</taxon>
        <taxon>Poaceae</taxon>
        <taxon>PACMAD clade</taxon>
        <taxon>Chloridoideae</taxon>
        <taxon>Cynodonteae</taxon>
        <taxon>Eleusininae</taxon>
        <taxon>Eleusine</taxon>
    </lineage>
</organism>
<dbReference type="Proteomes" id="UP001054889">
    <property type="component" value="Unassembled WGS sequence"/>
</dbReference>
<dbReference type="AlphaFoldDB" id="A0AAV5G0C1"/>
<name>A0AAV5G0C1_ELECO</name>
<accession>A0AAV5G0C1</accession>
<reference evidence="1" key="1">
    <citation type="journal article" date="2018" name="DNA Res.">
        <title>Multiple hybrid de novo genome assembly of finger millet, an orphan allotetraploid crop.</title>
        <authorList>
            <person name="Hatakeyama M."/>
            <person name="Aluri S."/>
            <person name="Balachadran M.T."/>
            <person name="Sivarajan S.R."/>
            <person name="Patrignani A."/>
            <person name="Gruter S."/>
            <person name="Poveda L."/>
            <person name="Shimizu-Inatsugi R."/>
            <person name="Baeten J."/>
            <person name="Francoijs K.J."/>
            <person name="Nataraja K.N."/>
            <person name="Reddy Y.A.N."/>
            <person name="Phadnis S."/>
            <person name="Ravikumar R.L."/>
            <person name="Schlapbach R."/>
            <person name="Sreeman S.M."/>
            <person name="Shimizu K.K."/>
        </authorList>
    </citation>
    <scope>NUCLEOTIDE SEQUENCE</scope>
</reference>
<dbReference type="GO" id="GO:0000439">
    <property type="term" value="C:transcription factor TFIIH core complex"/>
    <property type="evidence" value="ECO:0007669"/>
    <property type="project" value="InterPro"/>
</dbReference>
<sequence>MGSMAIGAKYKTTVKDPGTSGVLRMNEDKFSFTPNDPRSAMKLDVDFHGIKGWLCHPGSQGPVLHLKVGTATRKQASSVGWHCHPEAKKSPFLAGHKFNKVDGSRPAPPLLNLFKDSDKKLHRKFVLGNILQESEFWATRKNLLDDEANKETKQKPGFKSAMLADVRPSADGRTNKITFNLTAEIIHQVGSATRESQGPVLHLKVGTATRKQASSVGWHCHPEAKKSPFLAGHKFNKVDGSRPAPPLLNLFKDSDKKLHRKFVLGNILQESEFWATRKNLLDDEANKETKQKPGFKSAMLADVRPSADGRTNKITFNLTAEIIHQIRFL</sequence>
<dbReference type="EMBL" id="BQKI01000116">
    <property type="protein sequence ID" value="GJN40355.1"/>
    <property type="molecule type" value="Genomic_DNA"/>
</dbReference>
<keyword evidence="2" id="KW-1185">Reference proteome</keyword>
<proteinExistence type="predicted"/>
<dbReference type="InterPro" id="IPR027079">
    <property type="entry name" value="Tfb1/GTF2H1"/>
</dbReference>
<evidence type="ECO:0000313" key="1">
    <source>
        <dbReference type="EMBL" id="GJN40355.1"/>
    </source>
</evidence>
<evidence type="ECO:0000313" key="2">
    <source>
        <dbReference type="Proteomes" id="UP001054889"/>
    </source>
</evidence>
<gene>
    <name evidence="1" type="primary">gb29561</name>
    <name evidence="1" type="ORF">PR202_gb29561</name>
</gene>